<protein>
    <submittedName>
        <fullName evidence="11">Methyl-accepting chemotaxis protein</fullName>
    </submittedName>
</protein>
<evidence type="ECO:0000256" key="1">
    <source>
        <dbReference type="ARBA" id="ARBA00004651"/>
    </source>
</evidence>
<keyword evidence="6 9" id="KW-0472">Membrane</keyword>
<dbReference type="SMART" id="SM00283">
    <property type="entry name" value="MA"/>
    <property type="match status" value="1"/>
</dbReference>
<dbReference type="PROSITE" id="PS50111">
    <property type="entry name" value="CHEMOTAXIS_TRANSDUC_2"/>
    <property type="match status" value="1"/>
</dbReference>
<keyword evidence="12" id="KW-1185">Reference proteome</keyword>
<evidence type="ECO:0000256" key="6">
    <source>
        <dbReference type="ARBA" id="ARBA00023136"/>
    </source>
</evidence>
<dbReference type="Gene3D" id="3.30.450.20">
    <property type="entry name" value="PAS domain"/>
    <property type="match status" value="2"/>
</dbReference>
<dbReference type="AlphaFoldDB" id="A0A6M0RAC2"/>
<accession>A0A6M0RAC2</accession>
<evidence type="ECO:0000256" key="3">
    <source>
        <dbReference type="ARBA" id="ARBA00022500"/>
    </source>
</evidence>
<dbReference type="Pfam" id="PF00015">
    <property type="entry name" value="MCPsignal"/>
    <property type="match status" value="1"/>
</dbReference>
<keyword evidence="4 9" id="KW-0812">Transmembrane</keyword>
<dbReference type="GO" id="GO:0007165">
    <property type="term" value="P:signal transduction"/>
    <property type="evidence" value="ECO:0007669"/>
    <property type="project" value="UniProtKB-KW"/>
</dbReference>
<reference evidence="11 12" key="1">
    <citation type="submission" date="2019-04" db="EMBL/GenBank/DDBJ databases">
        <title>Genome sequencing of Clostridium botulinum Groups I-IV and Clostridium butyricum.</title>
        <authorList>
            <person name="Brunt J."/>
            <person name="Van Vliet A.H.M."/>
            <person name="Stringer S.C."/>
            <person name="Carter A.T."/>
            <person name="Peck M.W."/>
        </authorList>
    </citation>
    <scope>NUCLEOTIDE SEQUENCE [LARGE SCALE GENOMIC DNA]</scope>
    <source>
        <strain evidence="11 12">IFR 18/094</strain>
    </source>
</reference>
<name>A0A6M0RAC2_9CLOT</name>
<dbReference type="SUPFAM" id="SSF58104">
    <property type="entry name" value="Methyl-accepting chemotaxis protein (MCP) signaling domain"/>
    <property type="match status" value="1"/>
</dbReference>
<keyword evidence="3" id="KW-0145">Chemotaxis</keyword>
<evidence type="ECO:0000256" key="2">
    <source>
        <dbReference type="ARBA" id="ARBA00022475"/>
    </source>
</evidence>
<dbReference type="Gene3D" id="6.10.340.10">
    <property type="match status" value="1"/>
</dbReference>
<evidence type="ECO:0000313" key="12">
    <source>
        <dbReference type="Proteomes" id="UP000473885"/>
    </source>
</evidence>
<dbReference type="InterPro" id="IPR004089">
    <property type="entry name" value="MCPsignal_dom"/>
</dbReference>
<evidence type="ECO:0000313" key="11">
    <source>
        <dbReference type="EMBL" id="NEZ46549.1"/>
    </source>
</evidence>
<feature type="domain" description="Methyl-accepting transducer" evidence="10">
    <location>
        <begin position="401"/>
        <end position="658"/>
    </location>
</feature>
<keyword evidence="5 9" id="KW-1133">Transmembrane helix</keyword>
<gene>
    <name evidence="11" type="ORF">FDF74_04880</name>
</gene>
<organism evidence="11 12">
    <name type="scientific">Clostridium niameyense</name>
    <dbReference type="NCBI Taxonomy" id="1622073"/>
    <lineage>
        <taxon>Bacteria</taxon>
        <taxon>Bacillati</taxon>
        <taxon>Bacillota</taxon>
        <taxon>Clostridia</taxon>
        <taxon>Eubacteriales</taxon>
        <taxon>Clostridiaceae</taxon>
        <taxon>Clostridium</taxon>
    </lineage>
</organism>
<dbReference type="Proteomes" id="UP000473885">
    <property type="component" value="Unassembled WGS sequence"/>
</dbReference>
<dbReference type="PANTHER" id="PTHR32089">
    <property type="entry name" value="METHYL-ACCEPTING CHEMOTAXIS PROTEIN MCPB"/>
    <property type="match status" value="1"/>
</dbReference>
<sequence length="687" mass="76557">MYMKNIRKSINRSTHYSKNKKNKKKSIQTRLIFSISIVSIISLSILGSILYNKSYKILKKKIMQNSLQFIAQVNYGLNNYLEGIEESVDVVSKNPDVKDFDIDKKESVDKLQYILKTVNDSNDDISNVYFSDINGNILQFKDSIIKASEKLDGRNRLWYKDAISNPDKICLSKCYQDISGKMVISASRAVKHDGKIIGVVATDIKLEDFMKEMSKIKLGERGYLAIANKEGITLTHKNPKIIGTKYVLKQSFWKEVSTNKKGVIEYKYKNKPKFTGFCTNDKTGWKLMCLLDEGEIEKDLYSIKIFSLIVTLIFSIMSIILAYLIGNRVCVSLNKLKESIIKFGQSDLTVKVPKEIINMDNELGEMAQSITEAINNTRNMMIICKDQSSNISQQSSALSAISEEMASSAENISLTIQDVAKGTQGESEDLINILEIVKNFSDKMDSIAKEMIKVMESANKIDSVATTGNKEMKKVSKSTQDVKTSFNKFSSEIENLGSSIKEVNEIINLINSIAEQTNLLALNAAIEAARAGEAGKGFAVVADEIRKLSEQTKSSSESITSIIKSVHEKTSKIVGDTKVVDEELGDQFNAITNSIDEFVLIVNGIHEILPRIDSTNNTVETLNKNKEDIINRIDSVSSVSQEVSASSEEISASSEQMSASTQEVASSAQALNSMTYEMQNHIDKFKI</sequence>
<dbReference type="EMBL" id="SXDP01000002">
    <property type="protein sequence ID" value="NEZ46549.1"/>
    <property type="molecule type" value="Genomic_DNA"/>
</dbReference>
<evidence type="ECO:0000256" key="4">
    <source>
        <dbReference type="ARBA" id="ARBA00022692"/>
    </source>
</evidence>
<feature type="transmembrane region" description="Helical" evidence="9">
    <location>
        <begin position="305"/>
        <end position="325"/>
    </location>
</feature>
<keyword evidence="2" id="KW-1003">Cell membrane</keyword>
<dbReference type="PANTHER" id="PTHR32089:SF112">
    <property type="entry name" value="LYSOZYME-LIKE PROTEIN-RELATED"/>
    <property type="match status" value="1"/>
</dbReference>
<dbReference type="CDD" id="cd18773">
    <property type="entry name" value="PDC1_HK_sensor"/>
    <property type="match status" value="1"/>
</dbReference>
<evidence type="ECO:0000259" key="10">
    <source>
        <dbReference type="PROSITE" id="PS50111"/>
    </source>
</evidence>
<evidence type="ECO:0000256" key="8">
    <source>
        <dbReference type="PROSITE-ProRule" id="PRU00284"/>
    </source>
</evidence>
<evidence type="ECO:0000256" key="9">
    <source>
        <dbReference type="SAM" id="Phobius"/>
    </source>
</evidence>
<dbReference type="Gene3D" id="1.10.287.950">
    <property type="entry name" value="Methyl-accepting chemotaxis protein"/>
    <property type="match status" value="1"/>
</dbReference>
<dbReference type="GO" id="GO:0005886">
    <property type="term" value="C:plasma membrane"/>
    <property type="evidence" value="ECO:0007669"/>
    <property type="project" value="UniProtKB-SubCell"/>
</dbReference>
<dbReference type="InterPro" id="IPR033479">
    <property type="entry name" value="dCache_1"/>
</dbReference>
<dbReference type="Pfam" id="PF02743">
    <property type="entry name" value="dCache_1"/>
    <property type="match status" value="1"/>
</dbReference>
<feature type="transmembrane region" description="Helical" evidence="9">
    <location>
        <begin position="31"/>
        <end position="51"/>
    </location>
</feature>
<proteinExistence type="predicted"/>
<comment type="subcellular location">
    <subcellularLocation>
        <location evidence="1">Cell membrane</location>
        <topology evidence="1">Multi-pass membrane protein</topology>
    </subcellularLocation>
</comment>
<dbReference type="GO" id="GO:0006935">
    <property type="term" value="P:chemotaxis"/>
    <property type="evidence" value="ECO:0007669"/>
    <property type="project" value="UniProtKB-KW"/>
</dbReference>
<evidence type="ECO:0000256" key="7">
    <source>
        <dbReference type="ARBA" id="ARBA00023224"/>
    </source>
</evidence>
<dbReference type="SUPFAM" id="SSF103190">
    <property type="entry name" value="Sensory domain-like"/>
    <property type="match status" value="1"/>
</dbReference>
<comment type="caution">
    <text evidence="11">The sequence shown here is derived from an EMBL/GenBank/DDBJ whole genome shotgun (WGS) entry which is preliminary data.</text>
</comment>
<dbReference type="CDD" id="cd12912">
    <property type="entry name" value="PDC2_MCP_like"/>
    <property type="match status" value="1"/>
</dbReference>
<evidence type="ECO:0000256" key="5">
    <source>
        <dbReference type="ARBA" id="ARBA00022989"/>
    </source>
</evidence>
<keyword evidence="7 8" id="KW-0807">Transducer</keyword>
<dbReference type="InterPro" id="IPR029151">
    <property type="entry name" value="Sensor-like_sf"/>
</dbReference>